<dbReference type="CDD" id="cd22231">
    <property type="entry name" value="RHH_NikR_HicB-like"/>
    <property type="match status" value="1"/>
</dbReference>
<protein>
    <recommendedName>
        <fullName evidence="3">Ribbon-helix-helix protein CopG domain-containing protein</fullName>
    </recommendedName>
</protein>
<comment type="caution">
    <text evidence="1">The sequence shown here is derived from an EMBL/GenBank/DDBJ whole genome shotgun (WGS) entry which is preliminary data.</text>
</comment>
<evidence type="ECO:0008006" key="3">
    <source>
        <dbReference type="Google" id="ProtNLM"/>
    </source>
</evidence>
<dbReference type="GO" id="GO:0006355">
    <property type="term" value="P:regulation of DNA-templated transcription"/>
    <property type="evidence" value="ECO:0007669"/>
    <property type="project" value="InterPro"/>
</dbReference>
<dbReference type="Proteomes" id="UP000178750">
    <property type="component" value="Unassembled WGS sequence"/>
</dbReference>
<evidence type="ECO:0000313" key="1">
    <source>
        <dbReference type="EMBL" id="OGM21806.1"/>
    </source>
</evidence>
<accession>A0A1F7Y3E5</accession>
<reference evidence="1 2" key="1">
    <citation type="journal article" date="2016" name="Nat. Commun.">
        <title>Thousands of microbial genomes shed light on interconnected biogeochemical processes in an aquifer system.</title>
        <authorList>
            <person name="Anantharaman K."/>
            <person name="Brown C.T."/>
            <person name="Hug L.A."/>
            <person name="Sharon I."/>
            <person name="Castelle C.J."/>
            <person name="Probst A.J."/>
            <person name="Thomas B.C."/>
            <person name="Singh A."/>
            <person name="Wilkins M.J."/>
            <person name="Karaoz U."/>
            <person name="Brodie E.L."/>
            <person name="Williams K.H."/>
            <person name="Hubbard S.S."/>
            <person name="Banfield J.F."/>
        </authorList>
    </citation>
    <scope>NUCLEOTIDE SEQUENCE [LARGE SCALE GENOMIC DNA]</scope>
</reference>
<gene>
    <name evidence="1" type="ORF">A2863_04310</name>
</gene>
<dbReference type="AlphaFoldDB" id="A0A1F7Y3E5"/>
<name>A0A1F7Y3E5_9BACT</name>
<proteinExistence type="predicted"/>
<organism evidence="1 2">
    <name type="scientific">Candidatus Woesebacteria bacterium RIFCSPHIGHO2_01_FULL_38_9b</name>
    <dbReference type="NCBI Taxonomy" id="1802493"/>
    <lineage>
        <taxon>Bacteria</taxon>
        <taxon>Candidatus Woeseibacteriota</taxon>
    </lineage>
</organism>
<dbReference type="InterPro" id="IPR010985">
    <property type="entry name" value="Ribbon_hlx_hlx"/>
</dbReference>
<dbReference type="EMBL" id="MGGF01000024">
    <property type="protein sequence ID" value="OGM21806.1"/>
    <property type="molecule type" value="Genomic_DNA"/>
</dbReference>
<sequence length="77" mass="8796">MQTINISLPTKLQDRANSLVQEGHFASFSDLVRTAIRDLLGKSQYDLWADEAKQELKKGGVRSYKTKRTISKYLSHI</sequence>
<dbReference type="SUPFAM" id="SSF47598">
    <property type="entry name" value="Ribbon-helix-helix"/>
    <property type="match status" value="1"/>
</dbReference>
<evidence type="ECO:0000313" key="2">
    <source>
        <dbReference type="Proteomes" id="UP000178750"/>
    </source>
</evidence>